<evidence type="ECO:0000313" key="2">
    <source>
        <dbReference type="EMBL" id="ORC29912.1"/>
    </source>
</evidence>
<name>A0A1Y1RSY6_9SPIO</name>
<dbReference type="EMBL" id="MWQY01000037">
    <property type="protein sequence ID" value="ORC29912.1"/>
    <property type="molecule type" value="Genomic_DNA"/>
</dbReference>
<feature type="domain" description="Transposase IS66 central" evidence="1">
    <location>
        <begin position="1"/>
        <end position="51"/>
    </location>
</feature>
<dbReference type="Proteomes" id="UP000192343">
    <property type="component" value="Unassembled WGS sequence"/>
</dbReference>
<dbReference type="InterPro" id="IPR004291">
    <property type="entry name" value="Transposase_IS66_central"/>
</dbReference>
<organism evidence="2 3">
    <name type="scientific">Marispirochaeta aestuarii</name>
    <dbReference type="NCBI Taxonomy" id="1963862"/>
    <lineage>
        <taxon>Bacteria</taxon>
        <taxon>Pseudomonadati</taxon>
        <taxon>Spirochaetota</taxon>
        <taxon>Spirochaetia</taxon>
        <taxon>Spirochaetales</taxon>
        <taxon>Spirochaetaceae</taxon>
        <taxon>Marispirochaeta</taxon>
    </lineage>
</organism>
<keyword evidence="3" id="KW-1185">Reference proteome</keyword>
<comment type="caution">
    <text evidence="2">The sequence shown here is derived from an EMBL/GenBank/DDBJ whole genome shotgun (WGS) entry which is preliminary data.</text>
</comment>
<protein>
    <recommendedName>
        <fullName evidence="1">Transposase IS66 central domain-containing protein</fullName>
    </recommendedName>
</protein>
<proteinExistence type="predicted"/>
<sequence>MQYTLNEWPELVQYLDSPYLSPDNNSAELAIRTFVVGRKNWLFSEKSKGVESSCAMHSLLETAQQNNANPNVYVRAIFEMA</sequence>
<dbReference type="OrthoDB" id="371042at2"/>
<dbReference type="STRING" id="1963862.B4O97_18665"/>
<accession>A0A1Y1RSY6</accession>
<dbReference type="InterPro" id="IPR052344">
    <property type="entry name" value="Transposase-related"/>
</dbReference>
<evidence type="ECO:0000313" key="3">
    <source>
        <dbReference type="Proteomes" id="UP000192343"/>
    </source>
</evidence>
<gene>
    <name evidence="2" type="ORF">B4O97_18665</name>
</gene>
<dbReference type="Pfam" id="PF03050">
    <property type="entry name" value="DDE_Tnp_IS66"/>
    <property type="match status" value="1"/>
</dbReference>
<dbReference type="PANTHER" id="PTHR33678">
    <property type="entry name" value="BLL1576 PROTEIN"/>
    <property type="match status" value="1"/>
</dbReference>
<dbReference type="AlphaFoldDB" id="A0A1Y1RSY6"/>
<reference evidence="2 3" key="1">
    <citation type="submission" date="2017-03" db="EMBL/GenBank/DDBJ databases">
        <title>Draft Genome sequence of Marispirochaeta sp. strain JC444.</title>
        <authorList>
            <person name="Shivani Y."/>
            <person name="Subhash Y."/>
            <person name="Sasikala C."/>
            <person name="Ramana C."/>
        </authorList>
    </citation>
    <scope>NUCLEOTIDE SEQUENCE [LARGE SCALE GENOMIC DNA]</scope>
    <source>
        <strain evidence="2 3">JC444</strain>
    </source>
</reference>
<evidence type="ECO:0000259" key="1">
    <source>
        <dbReference type="Pfam" id="PF03050"/>
    </source>
</evidence>